<evidence type="ECO:0000313" key="3">
    <source>
        <dbReference type="Proteomes" id="UP000518266"/>
    </source>
</evidence>
<keyword evidence="3" id="KW-1185">Reference proteome</keyword>
<feature type="region of interest" description="Disordered" evidence="1">
    <location>
        <begin position="43"/>
        <end position="69"/>
    </location>
</feature>
<accession>A0A7J5Z8G2</accession>
<dbReference type="AlphaFoldDB" id="A0A7J5Z8G2"/>
<evidence type="ECO:0000256" key="1">
    <source>
        <dbReference type="SAM" id="MobiDB-lite"/>
    </source>
</evidence>
<reference evidence="2 3" key="1">
    <citation type="submission" date="2020-03" db="EMBL/GenBank/DDBJ databases">
        <title>Dissostichus mawsoni Genome sequencing and assembly.</title>
        <authorList>
            <person name="Park H."/>
        </authorList>
    </citation>
    <scope>NUCLEOTIDE SEQUENCE [LARGE SCALE GENOMIC DNA]</scope>
    <source>
        <strain evidence="2">DM0001</strain>
        <tissue evidence="2">Muscle</tissue>
    </source>
</reference>
<evidence type="ECO:0000313" key="2">
    <source>
        <dbReference type="EMBL" id="KAF3857379.1"/>
    </source>
</evidence>
<feature type="compositionally biased region" description="Basic and acidic residues" evidence="1">
    <location>
        <begin position="43"/>
        <end position="59"/>
    </location>
</feature>
<gene>
    <name evidence="2" type="ORF">F7725_009238</name>
</gene>
<comment type="caution">
    <text evidence="2">The sequence shown here is derived from an EMBL/GenBank/DDBJ whole genome shotgun (WGS) entry which is preliminary data.</text>
</comment>
<sequence length="69" mass="7847">MWLTSACPPDTSAEKLPEPRFCFRTDSGCSVAHRLTQRVRFQAADRHVKQEKVQAEPSKKGKQKYSGCH</sequence>
<name>A0A7J5Z8G2_DISMA</name>
<protein>
    <submittedName>
        <fullName evidence="2">Uncharacterized protein</fullName>
    </submittedName>
</protein>
<organism evidence="2 3">
    <name type="scientific">Dissostichus mawsoni</name>
    <name type="common">Antarctic cod</name>
    <dbReference type="NCBI Taxonomy" id="36200"/>
    <lineage>
        <taxon>Eukaryota</taxon>
        <taxon>Metazoa</taxon>
        <taxon>Chordata</taxon>
        <taxon>Craniata</taxon>
        <taxon>Vertebrata</taxon>
        <taxon>Euteleostomi</taxon>
        <taxon>Actinopterygii</taxon>
        <taxon>Neopterygii</taxon>
        <taxon>Teleostei</taxon>
        <taxon>Neoteleostei</taxon>
        <taxon>Acanthomorphata</taxon>
        <taxon>Eupercaria</taxon>
        <taxon>Perciformes</taxon>
        <taxon>Notothenioidei</taxon>
        <taxon>Nototheniidae</taxon>
        <taxon>Dissostichus</taxon>
    </lineage>
</organism>
<proteinExistence type="predicted"/>
<dbReference type="EMBL" id="JAAKFY010000005">
    <property type="protein sequence ID" value="KAF3857379.1"/>
    <property type="molecule type" value="Genomic_DNA"/>
</dbReference>
<dbReference type="Proteomes" id="UP000518266">
    <property type="component" value="Unassembled WGS sequence"/>
</dbReference>